<reference evidence="6 7" key="1">
    <citation type="submission" date="2020-04" db="EMBL/GenBank/DDBJ databases">
        <authorList>
            <person name="Alioto T."/>
            <person name="Alioto T."/>
            <person name="Gomez Garrido J."/>
        </authorList>
    </citation>
    <scope>NUCLEOTIDE SEQUENCE [LARGE SCALE GENOMIC DNA]</scope>
</reference>
<proteinExistence type="inferred from homology"/>
<evidence type="ECO:0000256" key="1">
    <source>
        <dbReference type="ARBA" id="ARBA00004496"/>
    </source>
</evidence>
<evidence type="ECO:0000256" key="3">
    <source>
        <dbReference type="ARBA" id="ARBA00022737"/>
    </source>
</evidence>
<accession>A0A8S1DFD9</accession>
<dbReference type="GO" id="GO:0006974">
    <property type="term" value="P:DNA damage response"/>
    <property type="evidence" value="ECO:0007669"/>
    <property type="project" value="InterPro"/>
</dbReference>
<feature type="compositionally biased region" description="Polar residues" evidence="5">
    <location>
        <begin position="780"/>
        <end position="789"/>
    </location>
</feature>
<evidence type="ECO:0000313" key="7">
    <source>
        <dbReference type="Proteomes" id="UP000494165"/>
    </source>
</evidence>
<sequence length="889" mass="100231">MAVDVKLQLKLKTLLTKFMVHDHEVIDDTCLEKLLTQLSKDEYSAELLDIQECRAFCECALQSFEKGAIGDTLLSFSLRLHGLVIKNEQTFSLVEVRESTERITSSPRWIVTNNVSIQFSFVQMVSFLLGHNAGVTFLENSDIWRTVKKLYEKNSSIYVSRECQTFLKNFIMKASPSKRDLCSEILQGALDTLESNKTDLNAAADLLISVLEETLRENKPGVCALVRQRLKQICSDLLSIANLDKVVLLKVAKLELLLLFCAVQPTDEALQALEHDSLELIRRLVVLKAVATVQALTAHCQIYWKIVQPRVQCVHRKYSYDVQIVYVQLMPVMKNKNDDIDIKDAIKNFLENLCCCTSSETQVVGCYFRKLCFSQSDHQKIACRSIHSLLQLKDVLERTTSLKVFRALMCIVVQLVSSNNNEIIEIQESGLMKTALEALIKMMDHFHFTWTESFETVEILHYMQDLLCETALEDQQICLILQIMRRAVEDFLPPNLALLTNTLEGNLQNLGPQLYKCLQSSSWEVRDSALEVVAVVAKISIDKFPAFQDHLIQHSLCGQVVSMAQGDSDGYVRSSALKCLSTMVAVPHYWDRCLKEQNVPHLLTTILCQDSEGLVRHPAAALATAMLQYDRLKSDEKENLYLVMASAAATDLHWEVKVGALLFWETVMKQQLTAQGMIDGKFPDVTFSSTTRRIVTLDKREVQSRLQQVLNELSRVRCLSVLLSALDDPDLHVVRKAAEIVKHFLLQLDEHGLLVKGTNSEQQNDAIPQEKPVTKEMASSRASDSDVTMESANSNSVIDGIVGASDLSLLAAVCRTQLQVSEMQPAAPQQVLLVSADDFLKAAGAMDVDQIVSCKEDWLFRTHDHLESLLTDMLEAREFQHNTNDMDCY</sequence>
<dbReference type="PANTHER" id="PTHR21331:SF2">
    <property type="entry name" value="BRCA1-ASSOCIATED ATM ACTIVATOR 1"/>
    <property type="match status" value="1"/>
</dbReference>
<dbReference type="GO" id="GO:0005634">
    <property type="term" value="C:nucleus"/>
    <property type="evidence" value="ECO:0007669"/>
    <property type="project" value="TreeGrafter"/>
</dbReference>
<keyword evidence="7" id="KW-1185">Reference proteome</keyword>
<dbReference type="GO" id="GO:0008283">
    <property type="term" value="P:cell population proliferation"/>
    <property type="evidence" value="ECO:0007669"/>
    <property type="project" value="InterPro"/>
</dbReference>
<comment type="similarity">
    <text evidence="4">Belongs to the BRAT1 family.</text>
</comment>
<keyword evidence="3" id="KW-0677">Repeat</keyword>
<keyword evidence="2" id="KW-0963">Cytoplasm</keyword>
<dbReference type="Gene3D" id="1.25.10.10">
    <property type="entry name" value="Leucine-rich Repeat Variant"/>
    <property type="match status" value="1"/>
</dbReference>
<evidence type="ECO:0008006" key="8">
    <source>
        <dbReference type="Google" id="ProtNLM"/>
    </source>
</evidence>
<evidence type="ECO:0000256" key="4">
    <source>
        <dbReference type="ARBA" id="ARBA00061308"/>
    </source>
</evidence>
<evidence type="ECO:0000256" key="2">
    <source>
        <dbReference type="ARBA" id="ARBA00022490"/>
    </source>
</evidence>
<feature type="region of interest" description="Disordered" evidence="5">
    <location>
        <begin position="759"/>
        <end position="789"/>
    </location>
</feature>
<dbReference type="Pfam" id="PF02985">
    <property type="entry name" value="HEAT"/>
    <property type="match status" value="1"/>
</dbReference>
<dbReference type="InterPro" id="IPR016024">
    <property type="entry name" value="ARM-type_fold"/>
</dbReference>
<comment type="subcellular location">
    <subcellularLocation>
        <location evidence="1">Cytoplasm</location>
    </subcellularLocation>
</comment>
<dbReference type="SUPFAM" id="SSF48371">
    <property type="entry name" value="ARM repeat"/>
    <property type="match status" value="1"/>
</dbReference>
<evidence type="ECO:0000256" key="5">
    <source>
        <dbReference type="SAM" id="MobiDB-lite"/>
    </source>
</evidence>
<gene>
    <name evidence="6" type="ORF">CLODIP_2_CD00617</name>
</gene>
<dbReference type="InterPro" id="IPR011989">
    <property type="entry name" value="ARM-like"/>
</dbReference>
<dbReference type="AlphaFoldDB" id="A0A8S1DFD9"/>
<dbReference type="EMBL" id="CADEPI010000174">
    <property type="protein sequence ID" value="CAB3378906.1"/>
    <property type="molecule type" value="Genomic_DNA"/>
</dbReference>
<name>A0A8S1DFD9_9INSE</name>
<dbReference type="OrthoDB" id="10057956at2759"/>
<comment type="caution">
    <text evidence="6">The sequence shown here is derived from an EMBL/GenBank/DDBJ whole genome shotgun (WGS) entry which is preliminary data.</text>
</comment>
<dbReference type="InterPro" id="IPR000357">
    <property type="entry name" value="HEAT"/>
</dbReference>
<dbReference type="GO" id="GO:0005737">
    <property type="term" value="C:cytoplasm"/>
    <property type="evidence" value="ECO:0007669"/>
    <property type="project" value="UniProtKB-SubCell"/>
</dbReference>
<dbReference type="PANTHER" id="PTHR21331">
    <property type="entry name" value="BRCA1-ASSOCIATED ATM ACTIVATOR 1"/>
    <property type="match status" value="1"/>
</dbReference>
<protein>
    <recommendedName>
        <fullName evidence="8">BRCA1-associated ATM activator 1</fullName>
    </recommendedName>
</protein>
<organism evidence="6 7">
    <name type="scientific">Cloeon dipterum</name>
    <dbReference type="NCBI Taxonomy" id="197152"/>
    <lineage>
        <taxon>Eukaryota</taxon>
        <taxon>Metazoa</taxon>
        <taxon>Ecdysozoa</taxon>
        <taxon>Arthropoda</taxon>
        <taxon>Hexapoda</taxon>
        <taxon>Insecta</taxon>
        <taxon>Pterygota</taxon>
        <taxon>Palaeoptera</taxon>
        <taxon>Ephemeroptera</taxon>
        <taxon>Pisciforma</taxon>
        <taxon>Baetidae</taxon>
        <taxon>Cloeon</taxon>
    </lineage>
</organism>
<dbReference type="InterPro" id="IPR038904">
    <property type="entry name" value="BRAT1"/>
</dbReference>
<evidence type="ECO:0000313" key="6">
    <source>
        <dbReference type="EMBL" id="CAB3378906.1"/>
    </source>
</evidence>
<dbReference type="Proteomes" id="UP000494165">
    <property type="component" value="Unassembled WGS sequence"/>
</dbReference>